<dbReference type="AlphaFoldDB" id="G7JGY6"/>
<reference evidence="1 3" key="1">
    <citation type="journal article" date="2011" name="Nature">
        <title>The Medicago genome provides insight into the evolution of rhizobial symbioses.</title>
        <authorList>
            <person name="Young N.D."/>
            <person name="Debelle F."/>
            <person name="Oldroyd G.E."/>
            <person name="Geurts R."/>
            <person name="Cannon S.B."/>
            <person name="Udvardi M.K."/>
            <person name="Benedito V.A."/>
            <person name="Mayer K.F."/>
            <person name="Gouzy J."/>
            <person name="Schoof H."/>
            <person name="Van de Peer Y."/>
            <person name="Proost S."/>
            <person name="Cook D.R."/>
            <person name="Meyers B.C."/>
            <person name="Spannagl M."/>
            <person name="Cheung F."/>
            <person name="De Mita S."/>
            <person name="Krishnakumar V."/>
            <person name="Gundlach H."/>
            <person name="Zhou S."/>
            <person name="Mudge J."/>
            <person name="Bharti A.K."/>
            <person name="Murray J.D."/>
            <person name="Naoumkina M.A."/>
            <person name="Rosen B."/>
            <person name="Silverstein K.A."/>
            <person name="Tang H."/>
            <person name="Rombauts S."/>
            <person name="Zhao P.X."/>
            <person name="Zhou P."/>
            <person name="Barbe V."/>
            <person name="Bardou P."/>
            <person name="Bechner M."/>
            <person name="Bellec A."/>
            <person name="Berger A."/>
            <person name="Berges H."/>
            <person name="Bidwell S."/>
            <person name="Bisseling T."/>
            <person name="Choisne N."/>
            <person name="Couloux A."/>
            <person name="Denny R."/>
            <person name="Deshpande S."/>
            <person name="Dai X."/>
            <person name="Doyle J.J."/>
            <person name="Dudez A.M."/>
            <person name="Farmer A.D."/>
            <person name="Fouteau S."/>
            <person name="Franken C."/>
            <person name="Gibelin C."/>
            <person name="Gish J."/>
            <person name="Goldstein S."/>
            <person name="Gonzalez A.J."/>
            <person name="Green P.J."/>
            <person name="Hallab A."/>
            <person name="Hartog M."/>
            <person name="Hua A."/>
            <person name="Humphray S.J."/>
            <person name="Jeong D.H."/>
            <person name="Jing Y."/>
            <person name="Jocker A."/>
            <person name="Kenton S.M."/>
            <person name="Kim D.J."/>
            <person name="Klee K."/>
            <person name="Lai H."/>
            <person name="Lang C."/>
            <person name="Lin S."/>
            <person name="Macmil S.L."/>
            <person name="Magdelenat G."/>
            <person name="Matthews L."/>
            <person name="McCorrison J."/>
            <person name="Monaghan E.L."/>
            <person name="Mun J.H."/>
            <person name="Najar F.Z."/>
            <person name="Nicholson C."/>
            <person name="Noirot C."/>
            <person name="O'Bleness M."/>
            <person name="Paule C.R."/>
            <person name="Poulain J."/>
            <person name="Prion F."/>
            <person name="Qin B."/>
            <person name="Qu C."/>
            <person name="Retzel E.F."/>
            <person name="Riddle C."/>
            <person name="Sallet E."/>
            <person name="Samain S."/>
            <person name="Samson N."/>
            <person name="Sanders I."/>
            <person name="Saurat O."/>
            <person name="Scarpelli C."/>
            <person name="Schiex T."/>
            <person name="Segurens B."/>
            <person name="Severin A.J."/>
            <person name="Sherrier D.J."/>
            <person name="Shi R."/>
            <person name="Sims S."/>
            <person name="Singer S.R."/>
            <person name="Sinharoy S."/>
            <person name="Sterck L."/>
            <person name="Viollet A."/>
            <person name="Wang B.B."/>
            <person name="Wang K."/>
            <person name="Wang M."/>
            <person name="Wang X."/>
            <person name="Warfsmann J."/>
            <person name="Weissenbach J."/>
            <person name="White D.D."/>
            <person name="White J.D."/>
            <person name="Wiley G.B."/>
            <person name="Wincker P."/>
            <person name="Xing Y."/>
            <person name="Yang L."/>
            <person name="Yao Z."/>
            <person name="Ying F."/>
            <person name="Zhai J."/>
            <person name="Zhou L."/>
            <person name="Zuber A."/>
            <person name="Denarie J."/>
            <person name="Dixon R.A."/>
            <person name="May G.D."/>
            <person name="Schwartz D.C."/>
            <person name="Rogers J."/>
            <person name="Quetier F."/>
            <person name="Town C.D."/>
            <person name="Roe B.A."/>
        </authorList>
    </citation>
    <scope>NUCLEOTIDE SEQUENCE [LARGE SCALE GENOMIC DNA]</scope>
    <source>
        <strain evidence="1">A17</strain>
        <strain evidence="2 3">cv. Jemalong A17</strain>
    </source>
</reference>
<dbReference type="EMBL" id="CM001220">
    <property type="protein sequence ID" value="AES86579.1"/>
    <property type="molecule type" value="Genomic_DNA"/>
</dbReference>
<gene>
    <name evidence="1" type="ordered locus">MTR_4g010230</name>
</gene>
<sequence length="52" mass="6490">MERERDQFLPIGRSREFNRQDFNLHLVFIDLEKVYNRVPKEIMRKILEKKGR</sequence>
<dbReference type="EnsemblPlants" id="AES86579">
    <property type="protein sequence ID" value="AES86579"/>
    <property type="gene ID" value="MTR_4g010230"/>
</dbReference>
<organism evidence="1 3">
    <name type="scientific">Medicago truncatula</name>
    <name type="common">Barrel medic</name>
    <name type="synonym">Medicago tribuloides</name>
    <dbReference type="NCBI Taxonomy" id="3880"/>
    <lineage>
        <taxon>Eukaryota</taxon>
        <taxon>Viridiplantae</taxon>
        <taxon>Streptophyta</taxon>
        <taxon>Embryophyta</taxon>
        <taxon>Tracheophyta</taxon>
        <taxon>Spermatophyta</taxon>
        <taxon>Magnoliopsida</taxon>
        <taxon>eudicotyledons</taxon>
        <taxon>Gunneridae</taxon>
        <taxon>Pentapetalae</taxon>
        <taxon>rosids</taxon>
        <taxon>fabids</taxon>
        <taxon>Fabales</taxon>
        <taxon>Fabaceae</taxon>
        <taxon>Papilionoideae</taxon>
        <taxon>50 kb inversion clade</taxon>
        <taxon>NPAAA clade</taxon>
        <taxon>Hologalegina</taxon>
        <taxon>IRL clade</taxon>
        <taxon>Trifolieae</taxon>
        <taxon>Medicago</taxon>
    </lineage>
</organism>
<dbReference type="Proteomes" id="UP000002051">
    <property type="component" value="Chromosome 4"/>
</dbReference>
<evidence type="ECO:0000313" key="1">
    <source>
        <dbReference type="EMBL" id="AES86579.1"/>
    </source>
</evidence>
<dbReference type="PaxDb" id="3880-AES86579"/>
<accession>G7JGY6</accession>
<dbReference type="HOGENOM" id="CLU_3090248_0_0_1"/>
<protein>
    <submittedName>
        <fullName evidence="1 2">Uncharacterized protein</fullName>
    </submittedName>
</protein>
<evidence type="ECO:0000313" key="2">
    <source>
        <dbReference type="EnsemblPlants" id="AES86579"/>
    </source>
</evidence>
<name>G7JGY6_MEDTR</name>
<proteinExistence type="predicted"/>
<reference evidence="2" key="3">
    <citation type="submission" date="2015-04" db="UniProtKB">
        <authorList>
            <consortium name="EnsemblPlants"/>
        </authorList>
    </citation>
    <scope>IDENTIFICATION</scope>
    <source>
        <strain evidence="2">cv. Jemalong A17</strain>
    </source>
</reference>
<reference evidence="1 3" key="2">
    <citation type="journal article" date="2014" name="BMC Genomics">
        <title>An improved genome release (version Mt4.0) for the model legume Medicago truncatula.</title>
        <authorList>
            <person name="Tang H."/>
            <person name="Krishnakumar V."/>
            <person name="Bidwell S."/>
            <person name="Rosen B."/>
            <person name="Chan A."/>
            <person name="Zhou S."/>
            <person name="Gentzbittel L."/>
            <person name="Childs K.L."/>
            <person name="Yandell M."/>
            <person name="Gundlach H."/>
            <person name="Mayer K.F."/>
            <person name="Schwartz D.C."/>
            <person name="Town C.D."/>
        </authorList>
    </citation>
    <scope>GENOME REANNOTATION</scope>
    <source>
        <strain evidence="2 3">cv. Jemalong A17</strain>
    </source>
</reference>
<evidence type="ECO:0000313" key="3">
    <source>
        <dbReference type="Proteomes" id="UP000002051"/>
    </source>
</evidence>
<keyword evidence="3" id="KW-1185">Reference proteome</keyword>